<dbReference type="AlphaFoldDB" id="A0A2V1DWN7"/>
<dbReference type="PANTHER" id="PTHR22100:SF13">
    <property type="entry name" value="WINGS APART-LIKE PROTEIN HOMOLOG"/>
    <property type="match status" value="1"/>
</dbReference>
<feature type="domain" description="Wings apart-like protein C-terminal" evidence="3">
    <location>
        <begin position="541"/>
        <end position="886"/>
    </location>
</feature>
<feature type="region of interest" description="Disordered" evidence="2">
    <location>
        <begin position="331"/>
        <end position="352"/>
    </location>
</feature>
<feature type="compositionally biased region" description="Polar residues" evidence="2">
    <location>
        <begin position="1"/>
        <end position="10"/>
    </location>
</feature>
<name>A0A2V1DWN7_9PLEO</name>
<dbReference type="OrthoDB" id="78088at2759"/>
<feature type="compositionally biased region" description="Basic and acidic residues" evidence="2">
    <location>
        <begin position="169"/>
        <end position="179"/>
    </location>
</feature>
<dbReference type="Gene3D" id="1.25.10.10">
    <property type="entry name" value="Leucine-rich Repeat Variant"/>
    <property type="match status" value="1"/>
</dbReference>
<feature type="compositionally biased region" description="Polar residues" evidence="2">
    <location>
        <begin position="191"/>
        <end position="201"/>
    </location>
</feature>
<dbReference type="PANTHER" id="PTHR22100">
    <property type="entry name" value="WINGS APART-LIKE PROTEIN HOMOLOG"/>
    <property type="match status" value="1"/>
</dbReference>
<gene>
    <name evidence="4" type="ORF">DM02DRAFT_292955</name>
</gene>
<sequence length="1010" mass="110824">MAMPMSSTFTAPERRKKVTTYGKPGRLPSSSKFFGDTPSPERPRKQARAVYVAVRKPAAPLEIQRSLAENRAHQSKPSASLDIFDVPSDNEASSSSPPEPPIGLHRKIPSKTEDSNVFDLPPSEDDTVKSERKIGKRVPSTRTTEAAGPPPLAHKTNIQGRNGNTVPSARDKTAAEHQVVKKWAKTPLSPTPSVDSDMSQKSNKRKRRASVSSSTTGKASVPGQKPKAQSSQREKKHQKKTSDAPSTLILNTATQSNPHVANIQRDLVINKNKRTRVRTTPALSRAPVTKGQSSPAQLHTMLVHRTAPKQPPTSQVPQAIEPDAMDDDTMYEPKSSDTPQIRNRLTPIPGSVTPRQQAMFNNLLGDSSDSATPMPKISALKLSERKPSPTIANLIRSCSDIPQTTHTRKARLLDVLKQTASSSDEESESDEEAEEEIISIPQISTSTVHFGGGVLKAQDPSVDMPDAMDVDIEPIADSQTSQTSIHLHTGSRITYAKNRSYLAGPEPDLANLLDNMDDDLGLDSPQNQERVSDEDEDGGQLRGIHDLRRQGQQHKFQTQAEATIEEVSGKGLNASQRRSAMMECATQMNDKNYVNQLLESSLMSSLLRSISSTGEIIFDFAAATAVLFILASRPGYAVLEQIHQSAIMETLDQLLASKFSVMDIHRISKERKVNMAPRARETVAEFRELIVKSNVWAGQKLDSNVDKISPQLVAIKVLELLVVQLRQAGNGEPLVDQSMVARILDVTSACCTRLKTGKAMTQDYLTLEASLSIMESLSLSIERQNTWSTAVLTRLADMMPVIFEIENLTVAAQLAIRLCINVTNDRPRACQLFSKPTFILPLLRSINHDFEVLGAAKVDDKVKNGIMENVIFSLGAMMNLAESSKQVRVSAIQDGGSAVEALVSIFLKGSKLADEADSMEESHFVVRIGYLTVLLGNLCLDHSIRQRVCELLPGNKLDMLIQKTREFVLYNQKVDRIAGRFEGFEGGETHKNFTARLMMVVERLEGAAGS</sequence>
<feature type="region of interest" description="Disordered" evidence="2">
    <location>
        <begin position="513"/>
        <end position="540"/>
    </location>
</feature>
<evidence type="ECO:0000256" key="2">
    <source>
        <dbReference type="SAM" id="MobiDB-lite"/>
    </source>
</evidence>
<dbReference type="STRING" id="97972.A0A2V1DWN7"/>
<protein>
    <recommendedName>
        <fullName evidence="3">Wings apart-like protein C-terminal domain-containing protein</fullName>
    </recommendedName>
</protein>
<dbReference type="EMBL" id="KZ805339">
    <property type="protein sequence ID" value="PVI02768.1"/>
    <property type="molecule type" value="Genomic_DNA"/>
</dbReference>
<reference evidence="4 5" key="1">
    <citation type="journal article" date="2018" name="Sci. Rep.">
        <title>Comparative genomics provides insights into the lifestyle and reveals functional heterogeneity of dark septate endophytic fungi.</title>
        <authorList>
            <person name="Knapp D.G."/>
            <person name="Nemeth J.B."/>
            <person name="Barry K."/>
            <person name="Hainaut M."/>
            <person name="Henrissat B."/>
            <person name="Johnson J."/>
            <person name="Kuo A."/>
            <person name="Lim J.H.P."/>
            <person name="Lipzen A."/>
            <person name="Nolan M."/>
            <person name="Ohm R.A."/>
            <person name="Tamas L."/>
            <person name="Grigoriev I.V."/>
            <person name="Spatafora J.W."/>
            <person name="Nagy L.G."/>
            <person name="Kovacs G.M."/>
        </authorList>
    </citation>
    <scope>NUCLEOTIDE SEQUENCE [LARGE SCALE GENOMIC DNA]</scope>
    <source>
        <strain evidence="4 5">DSE2036</strain>
    </source>
</reference>
<evidence type="ECO:0000313" key="4">
    <source>
        <dbReference type="EMBL" id="PVI02768.1"/>
    </source>
</evidence>
<feature type="compositionally biased region" description="Polar residues" evidence="2">
    <location>
        <begin position="156"/>
        <end position="167"/>
    </location>
</feature>
<dbReference type="Proteomes" id="UP000244855">
    <property type="component" value="Unassembled WGS sequence"/>
</dbReference>
<evidence type="ECO:0000259" key="3">
    <source>
        <dbReference type="Pfam" id="PF07814"/>
    </source>
</evidence>
<evidence type="ECO:0000313" key="5">
    <source>
        <dbReference type="Proteomes" id="UP000244855"/>
    </source>
</evidence>
<keyword evidence="5" id="KW-1185">Reference proteome</keyword>
<organism evidence="4 5">
    <name type="scientific">Periconia macrospinosa</name>
    <dbReference type="NCBI Taxonomy" id="97972"/>
    <lineage>
        <taxon>Eukaryota</taxon>
        <taxon>Fungi</taxon>
        <taxon>Dikarya</taxon>
        <taxon>Ascomycota</taxon>
        <taxon>Pezizomycotina</taxon>
        <taxon>Dothideomycetes</taxon>
        <taxon>Pleosporomycetidae</taxon>
        <taxon>Pleosporales</taxon>
        <taxon>Massarineae</taxon>
        <taxon>Periconiaceae</taxon>
        <taxon>Periconia</taxon>
    </lineage>
</organism>
<dbReference type="InterPro" id="IPR039874">
    <property type="entry name" value="WAPL"/>
</dbReference>
<feature type="region of interest" description="Disordered" evidence="2">
    <location>
        <begin position="66"/>
        <end position="247"/>
    </location>
</feature>
<proteinExistence type="inferred from homology"/>
<accession>A0A2V1DWN7</accession>
<comment type="similarity">
    <text evidence="1">Belongs to the WAPL family.</text>
</comment>
<dbReference type="Pfam" id="PF07814">
    <property type="entry name" value="WAPL"/>
    <property type="match status" value="1"/>
</dbReference>
<evidence type="ECO:0000256" key="1">
    <source>
        <dbReference type="ARBA" id="ARBA00006854"/>
    </source>
</evidence>
<dbReference type="InterPro" id="IPR011989">
    <property type="entry name" value="ARM-like"/>
</dbReference>
<feature type="region of interest" description="Disordered" evidence="2">
    <location>
        <begin position="1"/>
        <end position="48"/>
    </location>
</feature>
<feature type="compositionally biased region" description="Low complexity" evidence="2">
    <location>
        <begin position="87"/>
        <end position="96"/>
    </location>
</feature>
<dbReference type="InterPro" id="IPR022771">
    <property type="entry name" value="WAPL_C"/>
</dbReference>